<keyword evidence="3" id="KW-1134">Transmembrane beta strand</keyword>
<feature type="signal peptide" evidence="7">
    <location>
        <begin position="1"/>
        <end position="19"/>
    </location>
</feature>
<dbReference type="Proteomes" id="UP000187464">
    <property type="component" value="Chromosome I"/>
</dbReference>
<evidence type="ECO:0000313" key="10">
    <source>
        <dbReference type="Proteomes" id="UP000187464"/>
    </source>
</evidence>
<dbReference type="Pfam" id="PF07715">
    <property type="entry name" value="Plug"/>
    <property type="match status" value="1"/>
</dbReference>
<dbReference type="EMBL" id="LT605205">
    <property type="protein sequence ID" value="SCD19759.1"/>
    <property type="molecule type" value="Genomic_DNA"/>
</dbReference>
<evidence type="ECO:0000256" key="2">
    <source>
        <dbReference type="ARBA" id="ARBA00022448"/>
    </source>
</evidence>
<keyword evidence="5" id="KW-0472">Membrane</keyword>
<dbReference type="InterPro" id="IPR008969">
    <property type="entry name" value="CarboxyPept-like_regulatory"/>
</dbReference>
<dbReference type="Gene3D" id="2.60.40.1120">
    <property type="entry name" value="Carboxypeptidase-like, regulatory domain"/>
    <property type="match status" value="1"/>
</dbReference>
<dbReference type="PANTHER" id="PTHR30069">
    <property type="entry name" value="TONB-DEPENDENT OUTER MEMBRANE RECEPTOR"/>
    <property type="match status" value="1"/>
</dbReference>
<dbReference type="Pfam" id="PF13715">
    <property type="entry name" value="CarbopepD_reg_2"/>
    <property type="match status" value="1"/>
</dbReference>
<accession>A0A1R3T0U9</accession>
<dbReference type="KEGG" id="psac:PSM36_0933"/>
<protein>
    <submittedName>
        <fullName evidence="9">TonB dependent/Ligand-Gated channels</fullName>
    </submittedName>
</protein>
<dbReference type="InterPro" id="IPR037066">
    <property type="entry name" value="Plug_dom_sf"/>
</dbReference>
<evidence type="ECO:0000256" key="7">
    <source>
        <dbReference type="SAM" id="SignalP"/>
    </source>
</evidence>
<evidence type="ECO:0000313" key="9">
    <source>
        <dbReference type="EMBL" id="SCD19759.1"/>
    </source>
</evidence>
<evidence type="ECO:0000256" key="5">
    <source>
        <dbReference type="ARBA" id="ARBA00023136"/>
    </source>
</evidence>
<dbReference type="Gene3D" id="2.40.170.20">
    <property type="entry name" value="TonB-dependent receptor, beta-barrel domain"/>
    <property type="match status" value="1"/>
</dbReference>
<keyword evidence="6" id="KW-0998">Cell outer membrane</keyword>
<name>A0A1R3T0U9_9BACT</name>
<dbReference type="STRING" id="1642647.PSM36_0933"/>
<dbReference type="InterPro" id="IPR039426">
    <property type="entry name" value="TonB-dep_rcpt-like"/>
</dbReference>
<gene>
    <name evidence="9" type="ORF">PSM36_0933</name>
</gene>
<dbReference type="GO" id="GO:0009279">
    <property type="term" value="C:cell outer membrane"/>
    <property type="evidence" value="ECO:0007669"/>
    <property type="project" value="UniProtKB-SubCell"/>
</dbReference>
<evidence type="ECO:0000256" key="3">
    <source>
        <dbReference type="ARBA" id="ARBA00022452"/>
    </source>
</evidence>
<sequence>MYRLTGILFFLLAVCNVSAQKGAITGRVYHGTTNEPIEYATILIQGTDRGTVSDSTGVFSLQEVNPGFFRLIVSSVGFKSVVSPEIQVQGNQTAFIDIALAEDEIALKEVVVRPNFETRRIESPVSSFFVNVQQIEKSAGVNRDVSKALQTLPGVGAMDPNRNDLIVRGGGPSENVFYLDGIEIPVINHFATQGSSGGAIGVINPDFVREIDFYTGAFPANRTNALSSVMEIRQKEGSKDRIHTKLSVGASDAALTIDGPAGDNATFIVSARQSYLQLLFKALKLPFLPTYNDFQVKYKYDINRKNEITFIGIGAIDHMTLNKELQTTGTESQKYILNYLPIYEQWNYTVGAVYKRFSDNHLDTWVLSRNMLRNKNYKFEDNNESKQKTSDYLSDEAENKLRFERDFRSLPVQLKVGGGLRYSRYVNDTYRRLYRNGSVTDLRYNTELNLFGYQLFAQVSDEYMDNRLKLSFGLNTVGNNFNKNMQNPLNQLSPRLSASYSLSGRWSINANLGRYTAQPAYTTMGFKDGEGKFVNRNENLKYIVSDQLVLGFEHRPHENMRWTMEGFYKHYDKYPLSVVDGLSIASKGTDYGQVGDEEIISTGKGRAYGIEIMYKITEWKNLNLTSTYTWFRSEFTDNNLVYRPSSWDTRHLLNLIVGYRIANNWNIAARWRYVGGAPYSPIDESLSSDREAWDVINQAYIDYSRFNTLRLSDSHQLDVRVDKEFYFNKWLLNLYVDIQNVYNFKSQRPPIYTNRNQNGDIISDPGGDFSKQGLRVLENSSGTILPTIGLIIKM</sequence>
<reference evidence="10" key="1">
    <citation type="submission" date="2016-08" db="EMBL/GenBank/DDBJ databases">
        <authorList>
            <person name="Wibberg D."/>
        </authorList>
    </citation>
    <scope>NUCLEOTIDE SEQUENCE [LARGE SCALE GENOMIC DNA]</scope>
</reference>
<feature type="chain" id="PRO_5012684084" evidence="7">
    <location>
        <begin position="20"/>
        <end position="794"/>
    </location>
</feature>
<keyword evidence="7" id="KW-0732">Signal</keyword>
<keyword evidence="2" id="KW-0813">Transport</keyword>
<evidence type="ECO:0000256" key="1">
    <source>
        <dbReference type="ARBA" id="ARBA00004571"/>
    </source>
</evidence>
<evidence type="ECO:0000256" key="4">
    <source>
        <dbReference type="ARBA" id="ARBA00022692"/>
    </source>
</evidence>
<dbReference type="InterPro" id="IPR036942">
    <property type="entry name" value="Beta-barrel_TonB_sf"/>
</dbReference>
<dbReference type="PANTHER" id="PTHR30069:SF57">
    <property type="entry name" value="TONB-DEPENDENT RECEPTOR"/>
    <property type="match status" value="1"/>
</dbReference>
<keyword evidence="10" id="KW-1185">Reference proteome</keyword>
<dbReference type="AlphaFoldDB" id="A0A1R3T0U9"/>
<dbReference type="GO" id="GO:0015344">
    <property type="term" value="F:siderophore uptake transmembrane transporter activity"/>
    <property type="evidence" value="ECO:0007669"/>
    <property type="project" value="TreeGrafter"/>
</dbReference>
<proteinExistence type="predicted"/>
<dbReference type="SUPFAM" id="SSF56935">
    <property type="entry name" value="Porins"/>
    <property type="match status" value="1"/>
</dbReference>
<dbReference type="InterPro" id="IPR012910">
    <property type="entry name" value="Plug_dom"/>
</dbReference>
<dbReference type="RefSeq" id="WP_076929265.1">
    <property type="nucleotide sequence ID" value="NZ_LT605205.1"/>
</dbReference>
<comment type="subcellular location">
    <subcellularLocation>
        <location evidence="1">Cell outer membrane</location>
        <topology evidence="1">Multi-pass membrane protein</topology>
    </subcellularLocation>
</comment>
<evidence type="ECO:0000256" key="6">
    <source>
        <dbReference type="ARBA" id="ARBA00023237"/>
    </source>
</evidence>
<dbReference type="Gene3D" id="2.170.130.10">
    <property type="entry name" value="TonB-dependent receptor, plug domain"/>
    <property type="match status" value="1"/>
</dbReference>
<dbReference type="GO" id="GO:0044718">
    <property type="term" value="P:siderophore transmembrane transport"/>
    <property type="evidence" value="ECO:0007669"/>
    <property type="project" value="TreeGrafter"/>
</dbReference>
<keyword evidence="4" id="KW-0812">Transmembrane</keyword>
<dbReference type="SUPFAM" id="SSF49464">
    <property type="entry name" value="Carboxypeptidase regulatory domain-like"/>
    <property type="match status" value="1"/>
</dbReference>
<organism evidence="9 10">
    <name type="scientific">Proteiniphilum saccharofermentans</name>
    <dbReference type="NCBI Taxonomy" id="1642647"/>
    <lineage>
        <taxon>Bacteria</taxon>
        <taxon>Pseudomonadati</taxon>
        <taxon>Bacteroidota</taxon>
        <taxon>Bacteroidia</taxon>
        <taxon>Bacteroidales</taxon>
        <taxon>Dysgonomonadaceae</taxon>
        <taxon>Proteiniphilum</taxon>
    </lineage>
</organism>
<feature type="domain" description="TonB-dependent receptor plug" evidence="8">
    <location>
        <begin position="122"/>
        <end position="220"/>
    </location>
</feature>
<evidence type="ECO:0000259" key="8">
    <source>
        <dbReference type="Pfam" id="PF07715"/>
    </source>
</evidence>